<feature type="non-terminal residue" evidence="3">
    <location>
        <position position="93"/>
    </location>
</feature>
<protein>
    <submittedName>
        <fullName evidence="3">CPBP family intramembrane metalloprotease</fullName>
    </submittedName>
</protein>
<name>A0A2A8XTT6_BACCE</name>
<keyword evidence="3" id="KW-0645">Protease</keyword>
<dbReference type="AlphaFoldDB" id="A0A2A8XTT6"/>
<organism evidence="3 4">
    <name type="scientific">Bacillus cereus</name>
    <dbReference type="NCBI Taxonomy" id="1396"/>
    <lineage>
        <taxon>Bacteria</taxon>
        <taxon>Bacillati</taxon>
        <taxon>Bacillota</taxon>
        <taxon>Bacilli</taxon>
        <taxon>Bacillales</taxon>
        <taxon>Bacillaceae</taxon>
        <taxon>Bacillus</taxon>
        <taxon>Bacillus cereus group</taxon>
    </lineage>
</organism>
<dbReference type="GO" id="GO:0004175">
    <property type="term" value="F:endopeptidase activity"/>
    <property type="evidence" value="ECO:0007669"/>
    <property type="project" value="UniProtKB-ARBA"/>
</dbReference>
<feature type="domain" description="CAAX prenyl protease 2/Lysostaphin resistance protein A-like" evidence="2">
    <location>
        <begin position="21"/>
        <end position="92"/>
    </location>
</feature>
<keyword evidence="1" id="KW-0812">Transmembrane</keyword>
<dbReference type="Pfam" id="PF02517">
    <property type="entry name" value="Rce1-like"/>
    <property type="match status" value="1"/>
</dbReference>
<dbReference type="InterPro" id="IPR003675">
    <property type="entry name" value="Rce1/LyrA-like_dom"/>
</dbReference>
<evidence type="ECO:0000259" key="2">
    <source>
        <dbReference type="Pfam" id="PF02517"/>
    </source>
</evidence>
<dbReference type="GO" id="GO:0008237">
    <property type="term" value="F:metallopeptidase activity"/>
    <property type="evidence" value="ECO:0007669"/>
    <property type="project" value="UniProtKB-KW"/>
</dbReference>
<dbReference type="RefSeq" id="WP_142322103.1">
    <property type="nucleotide sequence ID" value="NZ_NTQT01000118.1"/>
</dbReference>
<feature type="non-terminal residue" evidence="3">
    <location>
        <position position="1"/>
    </location>
</feature>
<evidence type="ECO:0000256" key="1">
    <source>
        <dbReference type="SAM" id="Phobius"/>
    </source>
</evidence>
<sequence length="93" mass="10776">TIPFTLLLPPLQNHPSNEDSIFIQILSVLIIAPLIETLIFQKFLFWILQMIPWIRKYDILVITIPAIIFGLNHQFGITYIICTTIVGMLYNYA</sequence>
<feature type="transmembrane region" description="Helical" evidence="1">
    <location>
        <begin position="20"/>
        <end position="47"/>
    </location>
</feature>
<evidence type="ECO:0000313" key="3">
    <source>
        <dbReference type="EMBL" id="PFC67188.1"/>
    </source>
</evidence>
<keyword evidence="3" id="KW-0482">Metalloprotease</keyword>
<keyword evidence="1" id="KW-1133">Transmembrane helix</keyword>
<dbReference type="GO" id="GO:0006508">
    <property type="term" value="P:proteolysis"/>
    <property type="evidence" value="ECO:0007669"/>
    <property type="project" value="UniProtKB-KW"/>
</dbReference>
<proteinExistence type="predicted"/>
<keyword evidence="1" id="KW-0472">Membrane</keyword>
<reference evidence="3 4" key="1">
    <citation type="submission" date="2017-09" db="EMBL/GenBank/DDBJ databases">
        <title>Large-scale bioinformatics analysis of Bacillus genomes uncovers conserved roles of natural products in bacterial physiology.</title>
        <authorList>
            <consortium name="Agbiome Team Llc"/>
            <person name="Bleich R.M."/>
            <person name="Grubbs K.J."/>
            <person name="Santa Maria K.C."/>
            <person name="Allen S.E."/>
            <person name="Farag S."/>
            <person name="Shank E.A."/>
            <person name="Bowers A."/>
        </authorList>
    </citation>
    <scope>NUCLEOTIDE SEQUENCE [LARGE SCALE GENOMIC DNA]</scope>
    <source>
        <strain evidence="3 4">AFS025165</strain>
    </source>
</reference>
<gene>
    <name evidence="3" type="ORF">CN290_31975</name>
</gene>
<dbReference type="EMBL" id="NTQT01000118">
    <property type="protein sequence ID" value="PFC67188.1"/>
    <property type="molecule type" value="Genomic_DNA"/>
</dbReference>
<keyword evidence="3" id="KW-0378">Hydrolase</keyword>
<dbReference type="GO" id="GO:0080120">
    <property type="term" value="P:CAAX-box protein maturation"/>
    <property type="evidence" value="ECO:0007669"/>
    <property type="project" value="UniProtKB-ARBA"/>
</dbReference>
<accession>A0A2A8XTT6</accession>
<feature type="transmembrane region" description="Helical" evidence="1">
    <location>
        <begin position="59"/>
        <end position="90"/>
    </location>
</feature>
<comment type="caution">
    <text evidence="3">The sequence shown here is derived from an EMBL/GenBank/DDBJ whole genome shotgun (WGS) entry which is preliminary data.</text>
</comment>
<evidence type="ECO:0000313" key="4">
    <source>
        <dbReference type="Proteomes" id="UP000220226"/>
    </source>
</evidence>
<dbReference type="Proteomes" id="UP000220226">
    <property type="component" value="Unassembled WGS sequence"/>
</dbReference>